<name>A0ABW0I6V0_9BACT</name>
<comment type="function">
    <text evidence="1 11">Transaldolase is important for the balance of metabolites in the pentose-phosphate pathway.</text>
</comment>
<evidence type="ECO:0000256" key="7">
    <source>
        <dbReference type="ARBA" id="ARBA00022679"/>
    </source>
</evidence>
<evidence type="ECO:0000256" key="4">
    <source>
        <dbReference type="ARBA" id="ARBA00008426"/>
    </source>
</evidence>
<evidence type="ECO:0000256" key="9">
    <source>
        <dbReference type="ARBA" id="ARBA00023270"/>
    </source>
</evidence>
<dbReference type="GO" id="GO:0004801">
    <property type="term" value="F:transaldolase activity"/>
    <property type="evidence" value="ECO:0007669"/>
    <property type="project" value="UniProtKB-EC"/>
</dbReference>
<comment type="catalytic activity">
    <reaction evidence="10 11">
        <text>D-sedoheptulose 7-phosphate + D-glyceraldehyde 3-phosphate = D-erythrose 4-phosphate + beta-D-fructose 6-phosphate</text>
        <dbReference type="Rhea" id="RHEA:17053"/>
        <dbReference type="ChEBI" id="CHEBI:16897"/>
        <dbReference type="ChEBI" id="CHEBI:57483"/>
        <dbReference type="ChEBI" id="CHEBI:57634"/>
        <dbReference type="ChEBI" id="CHEBI:59776"/>
        <dbReference type="EC" id="2.2.1.2"/>
    </reaction>
</comment>
<evidence type="ECO:0000256" key="11">
    <source>
        <dbReference type="HAMAP-Rule" id="MF_00493"/>
    </source>
</evidence>
<organism evidence="12 13">
    <name type="scientific">Larkinella bovis</name>
    <dbReference type="NCBI Taxonomy" id="683041"/>
    <lineage>
        <taxon>Bacteria</taxon>
        <taxon>Pseudomonadati</taxon>
        <taxon>Bacteroidota</taxon>
        <taxon>Cytophagia</taxon>
        <taxon>Cytophagales</taxon>
        <taxon>Spirosomataceae</taxon>
        <taxon>Larkinella</taxon>
    </lineage>
</organism>
<dbReference type="EC" id="2.2.1.2" evidence="5 11"/>
<evidence type="ECO:0000256" key="5">
    <source>
        <dbReference type="ARBA" id="ARBA00013151"/>
    </source>
</evidence>
<dbReference type="SUPFAM" id="SSF51569">
    <property type="entry name" value="Aldolase"/>
    <property type="match status" value="1"/>
</dbReference>
<evidence type="ECO:0000313" key="12">
    <source>
        <dbReference type="EMBL" id="MFC5408136.1"/>
    </source>
</evidence>
<comment type="similarity">
    <text evidence="4 11">Belongs to the transaldolase family. Type 2 subfamily.</text>
</comment>
<accession>A0ABW0I6V0</accession>
<dbReference type="CDD" id="cd00955">
    <property type="entry name" value="Transaldolase_like"/>
    <property type="match status" value="1"/>
</dbReference>
<dbReference type="InterPro" id="IPR018225">
    <property type="entry name" value="Transaldolase_AS"/>
</dbReference>
<keyword evidence="9 11" id="KW-0704">Schiff base</keyword>
<dbReference type="InterPro" id="IPR001585">
    <property type="entry name" value="TAL/FSA"/>
</dbReference>
<dbReference type="Gene3D" id="3.20.20.70">
    <property type="entry name" value="Aldolase class I"/>
    <property type="match status" value="1"/>
</dbReference>
<dbReference type="InterPro" id="IPR004732">
    <property type="entry name" value="Transaldolase_2"/>
</dbReference>
<evidence type="ECO:0000256" key="2">
    <source>
        <dbReference type="ARBA" id="ARBA00004496"/>
    </source>
</evidence>
<keyword evidence="13" id="KW-1185">Reference proteome</keyword>
<dbReference type="HAMAP" id="MF_00493">
    <property type="entry name" value="Transaldolase_2"/>
    <property type="match status" value="1"/>
</dbReference>
<keyword evidence="6 11" id="KW-0963">Cytoplasm</keyword>
<dbReference type="Proteomes" id="UP001596106">
    <property type="component" value="Unassembled WGS sequence"/>
</dbReference>
<dbReference type="RefSeq" id="WP_379840821.1">
    <property type="nucleotide sequence ID" value="NZ_JBHSMA010000001.1"/>
</dbReference>
<evidence type="ECO:0000256" key="6">
    <source>
        <dbReference type="ARBA" id="ARBA00022490"/>
    </source>
</evidence>
<comment type="pathway">
    <text evidence="3 11">Carbohydrate degradation; pentose phosphate pathway; D-glyceraldehyde 3-phosphate and beta-D-fructose 6-phosphate from D-ribose 5-phosphate and D-xylulose 5-phosphate (non-oxidative stage): step 2/3.</text>
</comment>
<dbReference type="NCBIfam" id="TIGR00876">
    <property type="entry name" value="tal_mycobact"/>
    <property type="match status" value="1"/>
</dbReference>
<dbReference type="PROSITE" id="PS01054">
    <property type="entry name" value="TRANSALDOLASE_1"/>
    <property type="match status" value="1"/>
</dbReference>
<dbReference type="NCBIfam" id="NF002881">
    <property type="entry name" value="PRK03343.1"/>
    <property type="match status" value="1"/>
</dbReference>
<proteinExistence type="inferred from homology"/>
<keyword evidence="7 11" id="KW-0808">Transferase</keyword>
<comment type="caution">
    <text evidence="12">The sequence shown here is derived from an EMBL/GenBank/DDBJ whole genome shotgun (WGS) entry which is preliminary data.</text>
</comment>
<keyword evidence="8 11" id="KW-0570">Pentose shunt</keyword>
<evidence type="ECO:0000313" key="13">
    <source>
        <dbReference type="Proteomes" id="UP001596106"/>
    </source>
</evidence>
<comment type="subcellular location">
    <subcellularLocation>
        <location evidence="2 11">Cytoplasm</location>
    </subcellularLocation>
</comment>
<protein>
    <recommendedName>
        <fullName evidence="5 11">Transaldolase</fullName>
        <ecNumber evidence="5 11">2.2.1.2</ecNumber>
    </recommendedName>
</protein>
<dbReference type="EMBL" id="JBHSMA010000001">
    <property type="protein sequence ID" value="MFC5408136.1"/>
    <property type="molecule type" value="Genomic_DNA"/>
</dbReference>
<dbReference type="InterPro" id="IPR013785">
    <property type="entry name" value="Aldolase_TIM"/>
</dbReference>
<evidence type="ECO:0000256" key="10">
    <source>
        <dbReference type="ARBA" id="ARBA00048810"/>
    </source>
</evidence>
<evidence type="ECO:0000256" key="8">
    <source>
        <dbReference type="ARBA" id="ARBA00023126"/>
    </source>
</evidence>
<reference evidence="13" key="1">
    <citation type="journal article" date="2019" name="Int. J. Syst. Evol. Microbiol.">
        <title>The Global Catalogue of Microorganisms (GCM) 10K type strain sequencing project: providing services to taxonomists for standard genome sequencing and annotation.</title>
        <authorList>
            <consortium name="The Broad Institute Genomics Platform"/>
            <consortium name="The Broad Institute Genome Sequencing Center for Infectious Disease"/>
            <person name="Wu L."/>
            <person name="Ma J."/>
        </authorList>
    </citation>
    <scope>NUCLEOTIDE SEQUENCE [LARGE SCALE GENOMIC DNA]</scope>
    <source>
        <strain evidence="13">CCUG 55250</strain>
    </source>
</reference>
<evidence type="ECO:0000256" key="1">
    <source>
        <dbReference type="ARBA" id="ARBA00003518"/>
    </source>
</evidence>
<dbReference type="Pfam" id="PF00923">
    <property type="entry name" value="TAL_FSA"/>
    <property type="match status" value="1"/>
</dbReference>
<sequence>MANRVKQIHNFGQSIWLDFIDRKIMDSGELQKLIDEDGVRGITSNPAIFEKAISSSSDYDEDIKKLAKEDKTDEEIFYGLAVSDIQRAADLFKPVYEEEIRGADGYVSLEVSPHLALDTEGTINQARELWKAVDRDNVMIKIPGTEPGLAAIQTAISEGINVNVTLLFGLDRYEAVTDAYISGLEARLAAGQPIDGIASVASFFLSRIDVMVDPLLDEKGLGDLKGEVAIASARKAYEIYKRVFGSERFAKLKEKGAKPQRLLWASTSSKNPAIPDTKYVEELIGPETVDTVPMETLEAFRDHGVAENRLETNLDQATAILEKLKTGGIDLDAITQKLEDEGIDKFNKPYDKLLAAINAQKKALEAV</sequence>
<dbReference type="PIRSF" id="PIRSF036915">
    <property type="entry name" value="Trnald_Bac_Plnt"/>
    <property type="match status" value="1"/>
</dbReference>
<feature type="active site" description="Schiff-base intermediate with substrate" evidence="11">
    <location>
        <position position="141"/>
    </location>
</feature>
<dbReference type="PANTHER" id="PTHR10683">
    <property type="entry name" value="TRANSALDOLASE"/>
    <property type="match status" value="1"/>
</dbReference>
<gene>
    <name evidence="11 12" type="primary">tal</name>
    <name evidence="12" type="ORF">ACFPMF_02355</name>
</gene>
<evidence type="ECO:0000256" key="3">
    <source>
        <dbReference type="ARBA" id="ARBA00004857"/>
    </source>
</evidence>
<dbReference type="PANTHER" id="PTHR10683:SF31">
    <property type="entry name" value="TRANSALDOLASE"/>
    <property type="match status" value="1"/>
</dbReference>